<dbReference type="AlphaFoldDB" id="A0A3P7MP34"/>
<reference evidence="2 3" key="1">
    <citation type="submission" date="2018-11" db="EMBL/GenBank/DDBJ databases">
        <authorList>
            <consortium name="Pathogen Informatics"/>
        </authorList>
    </citation>
    <scope>NUCLEOTIDE SEQUENCE [LARGE SCALE GENOMIC DNA]</scope>
</reference>
<evidence type="ECO:0000313" key="2">
    <source>
        <dbReference type="EMBL" id="VDN24298.1"/>
    </source>
</evidence>
<organism evidence="2 3">
    <name type="scientific">Dibothriocephalus latus</name>
    <name type="common">Fish tapeworm</name>
    <name type="synonym">Diphyllobothrium latum</name>
    <dbReference type="NCBI Taxonomy" id="60516"/>
    <lineage>
        <taxon>Eukaryota</taxon>
        <taxon>Metazoa</taxon>
        <taxon>Spiralia</taxon>
        <taxon>Lophotrochozoa</taxon>
        <taxon>Platyhelminthes</taxon>
        <taxon>Cestoda</taxon>
        <taxon>Eucestoda</taxon>
        <taxon>Diphyllobothriidea</taxon>
        <taxon>Diphyllobothriidae</taxon>
        <taxon>Dibothriocephalus</taxon>
    </lineage>
</organism>
<gene>
    <name evidence="2" type="ORF">DILT_LOCUS14405</name>
</gene>
<dbReference type="Proteomes" id="UP000281553">
    <property type="component" value="Unassembled WGS sequence"/>
</dbReference>
<evidence type="ECO:0000256" key="1">
    <source>
        <dbReference type="SAM" id="Coils"/>
    </source>
</evidence>
<sequence length="66" mass="7943">MEHLALQRELEFARGAIKALQRQLEEQTKNSRDEIDSLVENQQSLLREREDQMTKFKEKEITLENR</sequence>
<dbReference type="OrthoDB" id="191169at2759"/>
<proteinExistence type="predicted"/>
<keyword evidence="3" id="KW-1185">Reference proteome</keyword>
<dbReference type="EMBL" id="UYRU01074153">
    <property type="protein sequence ID" value="VDN24298.1"/>
    <property type="molecule type" value="Genomic_DNA"/>
</dbReference>
<keyword evidence="1" id="KW-0175">Coiled coil</keyword>
<accession>A0A3P7MP34</accession>
<evidence type="ECO:0000313" key="3">
    <source>
        <dbReference type="Proteomes" id="UP000281553"/>
    </source>
</evidence>
<name>A0A3P7MP34_DIBLA</name>
<protein>
    <submittedName>
        <fullName evidence="2">Uncharacterized protein</fullName>
    </submittedName>
</protein>
<feature type="coiled-coil region" evidence="1">
    <location>
        <begin position="3"/>
        <end position="59"/>
    </location>
</feature>